<dbReference type="PANTHER" id="PTHR43481">
    <property type="entry name" value="FRUCTOSE-1-PHOSPHATE PHOSPHATASE"/>
    <property type="match status" value="1"/>
</dbReference>
<evidence type="ECO:0000313" key="2">
    <source>
        <dbReference type="Proteomes" id="UP000886890"/>
    </source>
</evidence>
<dbReference type="InterPro" id="IPR051806">
    <property type="entry name" value="HAD-like_SPP"/>
</dbReference>
<dbReference type="PANTHER" id="PTHR43481:SF4">
    <property type="entry name" value="GLYCEROL-1-PHOSPHATE PHOSPHOHYDROLASE 1-RELATED"/>
    <property type="match status" value="1"/>
</dbReference>
<proteinExistence type="predicted"/>
<dbReference type="CDD" id="cd07505">
    <property type="entry name" value="HAD_BPGM-like"/>
    <property type="match status" value="1"/>
</dbReference>
<dbReference type="NCBIfam" id="TIGR01509">
    <property type="entry name" value="HAD-SF-IA-v3"/>
    <property type="match status" value="1"/>
</dbReference>
<dbReference type="EMBL" id="DXEK01000147">
    <property type="protein sequence ID" value="HIX77662.1"/>
    <property type="molecule type" value="Genomic_DNA"/>
</dbReference>
<dbReference type="SFLD" id="SFLDG01129">
    <property type="entry name" value="C1.5:_HAD__Beta-PGM__Phosphata"/>
    <property type="match status" value="1"/>
</dbReference>
<dbReference type="GO" id="GO:0050308">
    <property type="term" value="F:sugar-phosphatase activity"/>
    <property type="evidence" value="ECO:0007669"/>
    <property type="project" value="TreeGrafter"/>
</dbReference>
<dbReference type="InterPro" id="IPR006439">
    <property type="entry name" value="HAD-SF_hydro_IA"/>
</dbReference>
<sequence length="241" mass="27321">MTQQVRQEEEKMFQAVVFDMDGLMFDTERMIQRSWDVVGVRMGFGKMGKDIYHTLGLNNAERERYFKDTYGEDFPYLEFRENYRAEVHRDTVENGTPVKKGLYELLEVLREKKLRLAVATSSSYESAARLLEETAVFDYFDAVVTGNMVEHSKPAPDIYEKACTALGVSPEYALALEDSYNGIRSAHAAGMKVIMIPDLLTDSACVDDLLYGKMDSLSEVAEMFRKNGDDHSGQPSCAKQI</sequence>
<organism evidence="1 2">
    <name type="scientific">Candidatus Fusicatenibacter merdavium</name>
    <dbReference type="NCBI Taxonomy" id="2838600"/>
    <lineage>
        <taxon>Bacteria</taxon>
        <taxon>Bacillati</taxon>
        <taxon>Bacillota</taxon>
        <taxon>Clostridia</taxon>
        <taxon>Lachnospirales</taxon>
        <taxon>Lachnospiraceae</taxon>
        <taxon>Fusicatenibacter</taxon>
    </lineage>
</organism>
<reference evidence="1" key="2">
    <citation type="submission" date="2021-04" db="EMBL/GenBank/DDBJ databases">
        <authorList>
            <person name="Gilroy R."/>
        </authorList>
    </citation>
    <scope>NUCLEOTIDE SEQUENCE</scope>
    <source>
        <strain evidence="1">CHK183-1962</strain>
    </source>
</reference>
<dbReference type="Gene3D" id="3.40.50.1000">
    <property type="entry name" value="HAD superfamily/HAD-like"/>
    <property type="match status" value="1"/>
</dbReference>
<dbReference type="InterPro" id="IPR036412">
    <property type="entry name" value="HAD-like_sf"/>
</dbReference>
<name>A0A9D1XEL1_9FIRM</name>
<comment type="caution">
    <text evidence="1">The sequence shown here is derived from an EMBL/GenBank/DDBJ whole genome shotgun (WGS) entry which is preliminary data.</text>
</comment>
<dbReference type="SUPFAM" id="SSF56784">
    <property type="entry name" value="HAD-like"/>
    <property type="match status" value="1"/>
</dbReference>
<protein>
    <submittedName>
        <fullName evidence="1">HAD family phosphatase</fullName>
    </submittedName>
</protein>
<dbReference type="Gene3D" id="1.10.150.240">
    <property type="entry name" value="Putative phosphatase, domain 2"/>
    <property type="match status" value="1"/>
</dbReference>
<dbReference type="PRINTS" id="PR00413">
    <property type="entry name" value="HADHALOGNASE"/>
</dbReference>
<reference evidence="1" key="1">
    <citation type="journal article" date="2021" name="PeerJ">
        <title>Extensive microbial diversity within the chicken gut microbiome revealed by metagenomics and culture.</title>
        <authorList>
            <person name="Gilroy R."/>
            <person name="Ravi A."/>
            <person name="Getino M."/>
            <person name="Pursley I."/>
            <person name="Horton D.L."/>
            <person name="Alikhan N.F."/>
            <person name="Baker D."/>
            <person name="Gharbi K."/>
            <person name="Hall N."/>
            <person name="Watson M."/>
            <person name="Adriaenssens E.M."/>
            <person name="Foster-Nyarko E."/>
            <person name="Jarju S."/>
            <person name="Secka A."/>
            <person name="Antonio M."/>
            <person name="Oren A."/>
            <person name="Chaudhuri R.R."/>
            <person name="La Ragione R."/>
            <person name="Hildebrand F."/>
            <person name="Pallen M.J."/>
        </authorList>
    </citation>
    <scope>NUCLEOTIDE SEQUENCE</scope>
    <source>
        <strain evidence="1">CHK183-1962</strain>
    </source>
</reference>
<dbReference type="InterPro" id="IPR041492">
    <property type="entry name" value="HAD_2"/>
</dbReference>
<dbReference type="AlphaFoldDB" id="A0A9D1XEL1"/>
<dbReference type="SFLD" id="SFLDG01135">
    <property type="entry name" value="C1.5.6:_HAD__Beta-PGM__Phospha"/>
    <property type="match status" value="1"/>
</dbReference>
<dbReference type="InterPro" id="IPR023198">
    <property type="entry name" value="PGP-like_dom2"/>
</dbReference>
<accession>A0A9D1XEL1</accession>
<dbReference type="Pfam" id="PF13419">
    <property type="entry name" value="HAD_2"/>
    <property type="match status" value="1"/>
</dbReference>
<dbReference type="NCBIfam" id="TIGR01549">
    <property type="entry name" value="HAD-SF-IA-v1"/>
    <property type="match status" value="1"/>
</dbReference>
<dbReference type="SFLD" id="SFLDS00003">
    <property type="entry name" value="Haloacid_Dehalogenase"/>
    <property type="match status" value="1"/>
</dbReference>
<dbReference type="Proteomes" id="UP000886890">
    <property type="component" value="Unassembled WGS sequence"/>
</dbReference>
<evidence type="ECO:0000313" key="1">
    <source>
        <dbReference type="EMBL" id="HIX77662.1"/>
    </source>
</evidence>
<gene>
    <name evidence="1" type="ORF">H9734_08740</name>
</gene>
<dbReference type="InterPro" id="IPR023214">
    <property type="entry name" value="HAD_sf"/>
</dbReference>